<dbReference type="AlphaFoldDB" id="A0A2T0MG41"/>
<dbReference type="Gene3D" id="1.10.760.10">
    <property type="entry name" value="Cytochrome c-like domain"/>
    <property type="match status" value="1"/>
</dbReference>
<evidence type="ECO:0008006" key="4">
    <source>
        <dbReference type="Google" id="ProtNLM"/>
    </source>
</evidence>
<evidence type="ECO:0000313" key="2">
    <source>
        <dbReference type="EMBL" id="PRX56496.1"/>
    </source>
</evidence>
<dbReference type="Proteomes" id="UP000237640">
    <property type="component" value="Unassembled WGS sequence"/>
</dbReference>
<dbReference type="GO" id="GO:0009055">
    <property type="term" value="F:electron transfer activity"/>
    <property type="evidence" value="ECO:0007669"/>
    <property type="project" value="InterPro"/>
</dbReference>
<dbReference type="SUPFAM" id="SSF46626">
    <property type="entry name" value="Cytochrome c"/>
    <property type="match status" value="1"/>
</dbReference>
<organism evidence="2 3">
    <name type="scientific">Flagellimonas meridianipacifica</name>
    <dbReference type="NCBI Taxonomy" id="1080225"/>
    <lineage>
        <taxon>Bacteria</taxon>
        <taxon>Pseudomonadati</taxon>
        <taxon>Bacteroidota</taxon>
        <taxon>Flavobacteriia</taxon>
        <taxon>Flavobacteriales</taxon>
        <taxon>Flavobacteriaceae</taxon>
        <taxon>Flagellimonas</taxon>
    </lineage>
</organism>
<accession>A0A2T0MG41</accession>
<dbReference type="OrthoDB" id="9805828at2"/>
<evidence type="ECO:0000313" key="3">
    <source>
        <dbReference type="Proteomes" id="UP000237640"/>
    </source>
</evidence>
<keyword evidence="1" id="KW-1133">Transmembrane helix</keyword>
<evidence type="ECO:0000256" key="1">
    <source>
        <dbReference type="SAM" id="Phobius"/>
    </source>
</evidence>
<dbReference type="InterPro" id="IPR036909">
    <property type="entry name" value="Cyt_c-like_dom_sf"/>
</dbReference>
<name>A0A2T0MG41_9FLAO</name>
<proteinExistence type="predicted"/>
<keyword evidence="1" id="KW-0812">Transmembrane</keyword>
<dbReference type="EMBL" id="PVYX01000001">
    <property type="protein sequence ID" value="PRX56496.1"/>
    <property type="molecule type" value="Genomic_DNA"/>
</dbReference>
<protein>
    <recommendedName>
        <fullName evidence="4">Sulfite dehydrogenase (Cytochrome) subunit SorB</fullName>
    </recommendedName>
</protein>
<keyword evidence="3" id="KW-1185">Reference proteome</keyword>
<dbReference type="RefSeq" id="WP_106143465.1">
    <property type="nucleotide sequence ID" value="NZ_PVYX01000001.1"/>
</dbReference>
<sequence length="156" mass="18079">MSFENRFKSQVETLYRKLIIGFSIILLCIFSLLYVILNPSVFERQPDKTDLVDIQEVEEDLIENGIHVATGFVDGDGLTEVIQNCTNCHSAKLVTQNRMSKEGWVATIRWMQETQNLWDLGNNEEIIVNYLATNYAPDKKGRRDILTDIDWYTLEE</sequence>
<dbReference type="GO" id="GO:0020037">
    <property type="term" value="F:heme binding"/>
    <property type="evidence" value="ECO:0007669"/>
    <property type="project" value="InterPro"/>
</dbReference>
<comment type="caution">
    <text evidence="2">The sequence shown here is derived from an EMBL/GenBank/DDBJ whole genome shotgun (WGS) entry which is preliminary data.</text>
</comment>
<reference evidence="2 3" key="1">
    <citation type="submission" date="2018-03" db="EMBL/GenBank/DDBJ databases">
        <title>Genomic Encyclopedia of Archaeal and Bacterial Type Strains, Phase II (KMG-II): from individual species to whole genera.</title>
        <authorList>
            <person name="Goeker M."/>
        </authorList>
    </citation>
    <scope>NUCLEOTIDE SEQUENCE [LARGE SCALE GENOMIC DNA]</scope>
    <source>
        <strain evidence="2 3">DSM 25027</strain>
    </source>
</reference>
<keyword evidence="1" id="KW-0472">Membrane</keyword>
<gene>
    <name evidence="2" type="ORF">CLV81_0493</name>
</gene>
<feature type="transmembrane region" description="Helical" evidence="1">
    <location>
        <begin position="18"/>
        <end position="37"/>
    </location>
</feature>